<dbReference type="PANTHER" id="PTHR22765">
    <property type="entry name" value="RING FINGER AND PROTEASE ASSOCIATED DOMAIN-CONTAINING"/>
    <property type="match status" value="1"/>
</dbReference>
<keyword evidence="3" id="KW-0812">Transmembrane</keyword>
<proteinExistence type="predicted"/>
<evidence type="ECO:0000259" key="5">
    <source>
        <dbReference type="PROSITE" id="PS50089"/>
    </source>
</evidence>
<protein>
    <recommendedName>
        <fullName evidence="5">RING-type domain-containing protein</fullName>
    </recommendedName>
</protein>
<dbReference type="SMART" id="SM00184">
    <property type="entry name" value="RING"/>
    <property type="match status" value="1"/>
</dbReference>
<keyword evidence="4" id="KW-0732">Signal</keyword>
<keyword evidence="3" id="KW-0472">Membrane</keyword>
<gene>
    <name evidence="6" type="ORF">M427DRAFT_154896</name>
</gene>
<dbReference type="InterPro" id="IPR051826">
    <property type="entry name" value="E3_ubiquitin-ligase_domain"/>
</dbReference>
<keyword evidence="1" id="KW-0863">Zinc-finger</keyword>
<feature type="region of interest" description="Disordered" evidence="2">
    <location>
        <begin position="69"/>
        <end position="92"/>
    </location>
</feature>
<evidence type="ECO:0000256" key="4">
    <source>
        <dbReference type="SAM" id="SignalP"/>
    </source>
</evidence>
<dbReference type="SUPFAM" id="SSF57850">
    <property type="entry name" value="RING/U-box"/>
    <property type="match status" value="1"/>
</dbReference>
<accession>A0A139AHA8</accession>
<organism evidence="6 7">
    <name type="scientific">Gonapodya prolifera (strain JEL478)</name>
    <name type="common">Monoblepharis prolifera</name>
    <dbReference type="NCBI Taxonomy" id="1344416"/>
    <lineage>
        <taxon>Eukaryota</taxon>
        <taxon>Fungi</taxon>
        <taxon>Fungi incertae sedis</taxon>
        <taxon>Chytridiomycota</taxon>
        <taxon>Chytridiomycota incertae sedis</taxon>
        <taxon>Monoblepharidomycetes</taxon>
        <taxon>Monoblepharidales</taxon>
        <taxon>Gonapodyaceae</taxon>
        <taxon>Gonapodya</taxon>
    </lineage>
</organism>
<feature type="transmembrane region" description="Helical" evidence="3">
    <location>
        <begin position="121"/>
        <end position="146"/>
    </location>
</feature>
<evidence type="ECO:0000313" key="6">
    <source>
        <dbReference type="EMBL" id="KXS16202.1"/>
    </source>
</evidence>
<keyword evidence="3" id="KW-1133">Transmembrane helix</keyword>
<evidence type="ECO:0000256" key="1">
    <source>
        <dbReference type="PROSITE-ProRule" id="PRU00175"/>
    </source>
</evidence>
<dbReference type="GO" id="GO:0008270">
    <property type="term" value="F:zinc ion binding"/>
    <property type="evidence" value="ECO:0007669"/>
    <property type="project" value="UniProtKB-KW"/>
</dbReference>
<reference evidence="6 7" key="1">
    <citation type="journal article" date="2015" name="Genome Biol. Evol.">
        <title>Phylogenomic analyses indicate that early fungi evolved digesting cell walls of algal ancestors of land plants.</title>
        <authorList>
            <person name="Chang Y."/>
            <person name="Wang S."/>
            <person name="Sekimoto S."/>
            <person name="Aerts A.L."/>
            <person name="Choi C."/>
            <person name="Clum A."/>
            <person name="LaButti K.M."/>
            <person name="Lindquist E.A."/>
            <person name="Yee Ngan C."/>
            <person name="Ohm R.A."/>
            <person name="Salamov A.A."/>
            <person name="Grigoriev I.V."/>
            <person name="Spatafora J.W."/>
            <person name="Berbee M.L."/>
        </authorList>
    </citation>
    <scope>NUCLEOTIDE SEQUENCE [LARGE SCALE GENOMIC DNA]</scope>
    <source>
        <strain evidence="6 7">JEL478</strain>
    </source>
</reference>
<dbReference type="PROSITE" id="PS50089">
    <property type="entry name" value="ZF_RING_2"/>
    <property type="match status" value="1"/>
</dbReference>
<dbReference type="GO" id="GO:0061630">
    <property type="term" value="F:ubiquitin protein ligase activity"/>
    <property type="evidence" value="ECO:0007669"/>
    <property type="project" value="TreeGrafter"/>
</dbReference>
<dbReference type="Proteomes" id="UP000070544">
    <property type="component" value="Unassembled WGS sequence"/>
</dbReference>
<evidence type="ECO:0000313" key="7">
    <source>
        <dbReference type="Proteomes" id="UP000070544"/>
    </source>
</evidence>
<keyword evidence="1" id="KW-0862">Zinc</keyword>
<evidence type="ECO:0000256" key="2">
    <source>
        <dbReference type="SAM" id="MobiDB-lite"/>
    </source>
</evidence>
<feature type="domain" description="RING-type" evidence="5">
    <location>
        <begin position="278"/>
        <end position="320"/>
    </location>
</feature>
<dbReference type="InterPro" id="IPR013083">
    <property type="entry name" value="Znf_RING/FYVE/PHD"/>
</dbReference>
<feature type="signal peptide" evidence="4">
    <location>
        <begin position="1"/>
        <end position="47"/>
    </location>
</feature>
<dbReference type="InterPro" id="IPR001841">
    <property type="entry name" value="Znf_RING"/>
</dbReference>
<feature type="compositionally biased region" description="Low complexity" evidence="2">
    <location>
        <begin position="396"/>
        <end position="409"/>
    </location>
</feature>
<keyword evidence="7" id="KW-1185">Reference proteome</keyword>
<dbReference type="PANTHER" id="PTHR22765:SF434">
    <property type="entry name" value="GB|AAD18119.1-RELATED"/>
    <property type="match status" value="1"/>
</dbReference>
<name>A0A139AHA8_GONPJ</name>
<feature type="region of interest" description="Disordered" evidence="2">
    <location>
        <begin position="334"/>
        <end position="364"/>
    </location>
</feature>
<dbReference type="AlphaFoldDB" id="A0A139AHA8"/>
<sequence>MRGLSTTGRGLPHSPISTRSRVPSNLPSGALSLFLLLLTLQALPCRAFTTPASALGTIRIPLDARSGGDAGDSSAGTGAASTSTDLPTMTTTSHATTRFTTSALFPSGNFNYSDAPTQDRLFFILAMMFFIAVIGIALIMTLVVTIRRFLHTLAIFAPLRTQNPALYRHLLWSGSTSITDLVARSEMVYHGPTVDLEQLAHMPVGRIGDAATGDQGLARPMSKLPGLRTLGSMVGSFVHFPSPRATPPFSTHTPAKRTPSHVSILTTLTSSSSAATLCPVCLDTLRTPGSVRTLPCGHVFHAACVDAWLVGWRGVCPVCRMDLTKGACAQNGQQAQNHEEETGTGTHGQSSEEERPSHTLGAPSSRYGSLIRIVTRFLRRRRAHRVTSDREPVTADLGLGLTGDSSSSTPPEDVAISITEAGTVAPRTPTQSTFSPSTSLEVIPGNSHFAAENIELSQIFAFSQSTNLPERDLGSQDT</sequence>
<evidence type="ECO:0000256" key="3">
    <source>
        <dbReference type="SAM" id="Phobius"/>
    </source>
</evidence>
<dbReference type="CDD" id="cd16473">
    <property type="entry name" value="RING-H2_RNF103"/>
    <property type="match status" value="1"/>
</dbReference>
<dbReference type="Pfam" id="PF13639">
    <property type="entry name" value="zf-RING_2"/>
    <property type="match status" value="1"/>
</dbReference>
<dbReference type="OrthoDB" id="8062037at2759"/>
<feature type="region of interest" description="Disordered" evidence="2">
    <location>
        <begin position="384"/>
        <end position="412"/>
    </location>
</feature>
<feature type="region of interest" description="Disordered" evidence="2">
    <location>
        <begin position="1"/>
        <end position="22"/>
    </location>
</feature>
<dbReference type="EMBL" id="KQ965756">
    <property type="protein sequence ID" value="KXS16202.1"/>
    <property type="molecule type" value="Genomic_DNA"/>
</dbReference>
<dbReference type="Gene3D" id="3.30.40.10">
    <property type="entry name" value="Zinc/RING finger domain, C3HC4 (zinc finger)"/>
    <property type="match status" value="1"/>
</dbReference>
<keyword evidence="1" id="KW-0479">Metal-binding</keyword>
<dbReference type="GO" id="GO:0006511">
    <property type="term" value="P:ubiquitin-dependent protein catabolic process"/>
    <property type="evidence" value="ECO:0007669"/>
    <property type="project" value="TreeGrafter"/>
</dbReference>
<feature type="chain" id="PRO_5007296204" description="RING-type domain-containing protein" evidence="4">
    <location>
        <begin position="48"/>
        <end position="478"/>
    </location>
</feature>